<evidence type="ECO:0000256" key="1">
    <source>
        <dbReference type="ARBA" id="ARBA00004429"/>
    </source>
</evidence>
<evidence type="ECO:0000256" key="4">
    <source>
        <dbReference type="ARBA" id="ARBA00022519"/>
    </source>
</evidence>
<sequence>MFKMSKNNRRWWDFLFTMLEREIKSKYKLSVLGIFWMVVAPILQMMIIGFVFKFFTSLKTVDYLFYLFSGLIVWNFFSSSLIRSTPSIVSERFLLKKSVFPKEVIVISIVLFNLIQMLISLMIMIIVALFLGRNLIFMNLIFLPISILLIFFFVLGCCLISSSLNVRYRDVNFIMNFLVPVWFYITPVIYTPDVLPKEIFSWLYINPLTSLLSFFRLSIFGWNLNNINSTLIGFLVSLLTLLLGYFFFKRESLKFDDWI</sequence>
<evidence type="ECO:0000259" key="9">
    <source>
        <dbReference type="PROSITE" id="PS51012"/>
    </source>
</evidence>
<evidence type="ECO:0000256" key="2">
    <source>
        <dbReference type="ARBA" id="ARBA00022448"/>
    </source>
</evidence>
<keyword evidence="3" id="KW-1003">Cell membrane</keyword>
<keyword evidence="6 8" id="KW-1133">Transmembrane helix</keyword>
<comment type="caution">
    <text evidence="10">The sequence shown here is derived from an EMBL/GenBank/DDBJ whole genome shotgun (WGS) entry which is preliminary data.</text>
</comment>
<dbReference type="InterPro" id="IPR000412">
    <property type="entry name" value="ABC_2_transport"/>
</dbReference>
<keyword evidence="2" id="KW-0813">Transport</keyword>
<dbReference type="PIRSF" id="PIRSF006648">
    <property type="entry name" value="DrrB"/>
    <property type="match status" value="1"/>
</dbReference>
<protein>
    <recommendedName>
        <fullName evidence="9">ABC transmembrane type-2 domain-containing protein</fullName>
    </recommendedName>
</protein>
<name>A0A644ZI23_9ZZZZ</name>
<dbReference type="GO" id="GO:0015920">
    <property type="term" value="P:lipopolysaccharide transport"/>
    <property type="evidence" value="ECO:0007669"/>
    <property type="project" value="TreeGrafter"/>
</dbReference>
<dbReference type="GO" id="GO:0043190">
    <property type="term" value="C:ATP-binding cassette (ABC) transporter complex"/>
    <property type="evidence" value="ECO:0007669"/>
    <property type="project" value="InterPro"/>
</dbReference>
<feature type="transmembrane region" description="Helical" evidence="8">
    <location>
        <begin position="202"/>
        <end position="224"/>
    </location>
</feature>
<dbReference type="AlphaFoldDB" id="A0A644ZI23"/>
<organism evidence="10">
    <name type="scientific">bioreactor metagenome</name>
    <dbReference type="NCBI Taxonomy" id="1076179"/>
    <lineage>
        <taxon>unclassified sequences</taxon>
        <taxon>metagenomes</taxon>
        <taxon>ecological metagenomes</taxon>
    </lineage>
</organism>
<dbReference type="Pfam" id="PF01061">
    <property type="entry name" value="ABC2_membrane"/>
    <property type="match status" value="1"/>
</dbReference>
<keyword evidence="7 8" id="KW-0472">Membrane</keyword>
<dbReference type="PANTHER" id="PTHR30413:SF8">
    <property type="entry name" value="TRANSPORT PERMEASE PROTEIN"/>
    <property type="match status" value="1"/>
</dbReference>
<evidence type="ECO:0000256" key="7">
    <source>
        <dbReference type="ARBA" id="ARBA00023136"/>
    </source>
</evidence>
<feature type="transmembrane region" description="Helical" evidence="8">
    <location>
        <begin position="231"/>
        <end position="248"/>
    </location>
</feature>
<feature type="transmembrane region" description="Helical" evidence="8">
    <location>
        <begin position="29"/>
        <end position="51"/>
    </location>
</feature>
<feature type="transmembrane region" description="Helical" evidence="8">
    <location>
        <begin position="173"/>
        <end position="190"/>
    </location>
</feature>
<dbReference type="PANTHER" id="PTHR30413">
    <property type="entry name" value="INNER MEMBRANE TRANSPORT PERMEASE"/>
    <property type="match status" value="1"/>
</dbReference>
<gene>
    <name evidence="10" type="ORF">SDC9_87196</name>
</gene>
<dbReference type="GO" id="GO:0140359">
    <property type="term" value="F:ABC-type transporter activity"/>
    <property type="evidence" value="ECO:0007669"/>
    <property type="project" value="InterPro"/>
</dbReference>
<evidence type="ECO:0000256" key="6">
    <source>
        <dbReference type="ARBA" id="ARBA00022989"/>
    </source>
</evidence>
<accession>A0A644ZI23</accession>
<feature type="domain" description="ABC transmembrane type-2" evidence="9">
    <location>
        <begin position="32"/>
        <end position="251"/>
    </location>
</feature>
<dbReference type="PROSITE" id="PS51012">
    <property type="entry name" value="ABC_TM2"/>
    <property type="match status" value="1"/>
</dbReference>
<keyword evidence="5 8" id="KW-0812">Transmembrane</keyword>
<dbReference type="EMBL" id="VSSQ01009042">
    <property type="protein sequence ID" value="MPM40552.1"/>
    <property type="molecule type" value="Genomic_DNA"/>
</dbReference>
<evidence type="ECO:0000256" key="3">
    <source>
        <dbReference type="ARBA" id="ARBA00022475"/>
    </source>
</evidence>
<evidence type="ECO:0000256" key="5">
    <source>
        <dbReference type="ARBA" id="ARBA00022692"/>
    </source>
</evidence>
<feature type="transmembrane region" description="Helical" evidence="8">
    <location>
        <begin position="104"/>
        <end position="130"/>
    </location>
</feature>
<dbReference type="InterPro" id="IPR013525">
    <property type="entry name" value="ABC2_TM"/>
</dbReference>
<dbReference type="InterPro" id="IPR047817">
    <property type="entry name" value="ABC2_TM_bact-type"/>
</dbReference>
<evidence type="ECO:0000313" key="10">
    <source>
        <dbReference type="EMBL" id="MPM40552.1"/>
    </source>
</evidence>
<feature type="transmembrane region" description="Helical" evidence="8">
    <location>
        <begin position="136"/>
        <end position="161"/>
    </location>
</feature>
<reference evidence="10" key="1">
    <citation type="submission" date="2019-08" db="EMBL/GenBank/DDBJ databases">
        <authorList>
            <person name="Kucharzyk K."/>
            <person name="Murdoch R.W."/>
            <person name="Higgins S."/>
            <person name="Loffler F."/>
        </authorList>
    </citation>
    <scope>NUCLEOTIDE SEQUENCE</scope>
</reference>
<comment type="subcellular location">
    <subcellularLocation>
        <location evidence="1">Cell inner membrane</location>
        <topology evidence="1">Multi-pass membrane protein</topology>
    </subcellularLocation>
</comment>
<keyword evidence="4" id="KW-0997">Cell inner membrane</keyword>
<feature type="transmembrane region" description="Helical" evidence="8">
    <location>
        <begin position="63"/>
        <end position="83"/>
    </location>
</feature>
<proteinExistence type="predicted"/>
<evidence type="ECO:0000256" key="8">
    <source>
        <dbReference type="SAM" id="Phobius"/>
    </source>
</evidence>